<dbReference type="AlphaFoldDB" id="A0A5B7D9M8"/>
<evidence type="ECO:0000256" key="1">
    <source>
        <dbReference type="SAM" id="SignalP"/>
    </source>
</evidence>
<evidence type="ECO:0000313" key="2">
    <source>
        <dbReference type="EMBL" id="MPC18011.1"/>
    </source>
</evidence>
<dbReference type="EMBL" id="VSRR010000639">
    <property type="protein sequence ID" value="MPC18011.1"/>
    <property type="molecule type" value="Genomic_DNA"/>
</dbReference>
<proteinExistence type="predicted"/>
<reference evidence="2 3" key="1">
    <citation type="submission" date="2019-05" db="EMBL/GenBank/DDBJ databases">
        <title>Another draft genome of Portunus trituberculatus and its Hox gene families provides insights of decapod evolution.</title>
        <authorList>
            <person name="Jeong J.-H."/>
            <person name="Song I."/>
            <person name="Kim S."/>
            <person name="Choi T."/>
            <person name="Kim D."/>
            <person name="Ryu S."/>
            <person name="Kim W."/>
        </authorList>
    </citation>
    <scope>NUCLEOTIDE SEQUENCE [LARGE SCALE GENOMIC DNA]</scope>
    <source>
        <tissue evidence="2">Muscle</tissue>
    </source>
</reference>
<sequence length="129" mass="14192">MTGTVISRLARLLCPFSLFLFASPSSTRETSSSGLSVTSMLDPALIHAGDKSGNHTETLSARFVDNTFYLSQQKDTVREKSVFARANVVFLQLRKATIGQDLPSPQKHLQESGPMRAPARVHPMQYIAQ</sequence>
<evidence type="ECO:0000313" key="3">
    <source>
        <dbReference type="Proteomes" id="UP000324222"/>
    </source>
</evidence>
<feature type="signal peptide" evidence="1">
    <location>
        <begin position="1"/>
        <end position="27"/>
    </location>
</feature>
<keyword evidence="3" id="KW-1185">Reference proteome</keyword>
<feature type="chain" id="PRO_5022829422" evidence="1">
    <location>
        <begin position="28"/>
        <end position="129"/>
    </location>
</feature>
<organism evidence="2 3">
    <name type="scientific">Portunus trituberculatus</name>
    <name type="common">Swimming crab</name>
    <name type="synonym">Neptunus trituberculatus</name>
    <dbReference type="NCBI Taxonomy" id="210409"/>
    <lineage>
        <taxon>Eukaryota</taxon>
        <taxon>Metazoa</taxon>
        <taxon>Ecdysozoa</taxon>
        <taxon>Arthropoda</taxon>
        <taxon>Crustacea</taxon>
        <taxon>Multicrustacea</taxon>
        <taxon>Malacostraca</taxon>
        <taxon>Eumalacostraca</taxon>
        <taxon>Eucarida</taxon>
        <taxon>Decapoda</taxon>
        <taxon>Pleocyemata</taxon>
        <taxon>Brachyura</taxon>
        <taxon>Eubrachyura</taxon>
        <taxon>Portunoidea</taxon>
        <taxon>Portunidae</taxon>
        <taxon>Portuninae</taxon>
        <taxon>Portunus</taxon>
    </lineage>
</organism>
<dbReference type="Proteomes" id="UP000324222">
    <property type="component" value="Unassembled WGS sequence"/>
</dbReference>
<accession>A0A5B7D9M8</accession>
<name>A0A5B7D9M8_PORTR</name>
<gene>
    <name evidence="2" type="ORF">E2C01_010882</name>
</gene>
<comment type="caution">
    <text evidence="2">The sequence shown here is derived from an EMBL/GenBank/DDBJ whole genome shotgun (WGS) entry which is preliminary data.</text>
</comment>
<protein>
    <submittedName>
        <fullName evidence="2">Uncharacterized protein</fullName>
    </submittedName>
</protein>
<keyword evidence="1" id="KW-0732">Signal</keyword>